<feature type="compositionally biased region" description="Basic residues" evidence="1">
    <location>
        <begin position="99"/>
        <end position="108"/>
    </location>
</feature>
<accession>A0A1N7RWG5</accession>
<organism evidence="2 3">
    <name type="scientific">Paraburkholderia ribeironis</name>
    <dbReference type="NCBI Taxonomy" id="1247936"/>
    <lineage>
        <taxon>Bacteria</taxon>
        <taxon>Pseudomonadati</taxon>
        <taxon>Pseudomonadota</taxon>
        <taxon>Betaproteobacteria</taxon>
        <taxon>Burkholderiales</taxon>
        <taxon>Burkholderiaceae</taxon>
        <taxon>Paraburkholderia</taxon>
    </lineage>
</organism>
<name>A0A1N7RWG5_9BURK</name>
<dbReference type="Proteomes" id="UP000187012">
    <property type="component" value="Unassembled WGS sequence"/>
</dbReference>
<dbReference type="AlphaFoldDB" id="A0A1N7RWG5"/>
<evidence type="ECO:0000313" key="3">
    <source>
        <dbReference type="Proteomes" id="UP000187012"/>
    </source>
</evidence>
<protein>
    <submittedName>
        <fullName evidence="2">Uncharacterized protein</fullName>
    </submittedName>
</protein>
<sequence>MVRCTGAQNLRPCCALDRFRLARVMSAPAGGISQGSLAWSVRSGFATGCKAVSRLAAYAGPLLRAMQARTACAECDESNSQARRSHGPAARRGAEPRGARRRTARRAARGLPLIASPPCESA</sequence>
<reference evidence="2 3" key="1">
    <citation type="submission" date="2016-12" db="EMBL/GenBank/DDBJ databases">
        <authorList>
            <person name="Song W.-J."/>
            <person name="Kurnit D.M."/>
        </authorList>
    </citation>
    <scope>NUCLEOTIDE SEQUENCE [LARGE SCALE GENOMIC DNA]</scope>
    <source>
        <strain evidence="2 3">STM7296</strain>
    </source>
</reference>
<evidence type="ECO:0000313" key="2">
    <source>
        <dbReference type="EMBL" id="SIT39113.1"/>
    </source>
</evidence>
<evidence type="ECO:0000256" key="1">
    <source>
        <dbReference type="SAM" id="MobiDB-lite"/>
    </source>
</evidence>
<gene>
    <name evidence="2" type="ORF">BN2475_190071</name>
</gene>
<dbReference type="EMBL" id="CYGX02000019">
    <property type="protein sequence ID" value="SIT39113.1"/>
    <property type="molecule type" value="Genomic_DNA"/>
</dbReference>
<feature type="region of interest" description="Disordered" evidence="1">
    <location>
        <begin position="77"/>
        <end position="122"/>
    </location>
</feature>
<proteinExistence type="predicted"/>
<keyword evidence="3" id="KW-1185">Reference proteome</keyword>